<dbReference type="PANTHER" id="PTHR11908:SF153">
    <property type="entry name" value="DEHYDROGENASE"/>
    <property type="match status" value="1"/>
</dbReference>
<feature type="domain" description="Aldehyde oxidase/xanthine dehydrogenase a/b hammerhead" evidence="1">
    <location>
        <begin position="20"/>
        <end position="134"/>
    </location>
</feature>
<dbReference type="InterPro" id="IPR036856">
    <property type="entry name" value="Ald_Oxase/Xan_DH_a/b_sf"/>
</dbReference>
<evidence type="ECO:0000313" key="2">
    <source>
        <dbReference type="EMBL" id="SMO56587.1"/>
    </source>
</evidence>
<dbReference type="Gene3D" id="3.30.365.10">
    <property type="entry name" value="Aldehyde oxidase/xanthine dehydrogenase, molybdopterin binding domain"/>
    <property type="match status" value="4"/>
</dbReference>
<sequence>MNTKYTGQSASRVDGPLKVTGKAKYAAEFAADGLLYGYVLNSNIASGEILSIDTTAAMGIKGVISVFTHENVEDLTWFNIKYKDMDSTAGTPFRPLGSNKILFSMQPIGLVVAESFEIARLAASLIEISYKEYPHVTNLQGELDHSKEAPMGKIGYVQPKSRGNAEKAYRKAEYKIQGEYVHAAEHHNPLEMLATTAIWEEEGKITLYDKTQGVSNVQMYISNVFGLKMENVRVVSPFVGGAFGIGLRPKYNVFLATLASLELRRNIRLVLTRQQMFSFGHRPGSVQRIAMSADLNGKLTSIQHAAFGETSTYEDYTEIVANWSGTMYNCENVKLKYELVKLNVATPTDMRAPGAVTSAHAFESAIDEMAYAIKMDPLEFRRINYAEEDQVEKKPYSSKELRACYDQGAAKFGWENRPLEPQSMREGNQLVGWGMANGAWDALMMPAKAQAILSADGKLILSSGTSDIGTGTYTIMTQIGAETLGLGLDDVTFQLGDTHMPMAPLEGGSWTAASVGSAVKAVCEEVKTKLFEMASKLKDTPFKRAKIKDFAVDHGHISLLSNPSARLSIVDVMRLSGVNSILETAMSGPDPKAKKTHSFNSHAAVFAEVKVDADLGTVVVTRVVCAVAAGKILNPKTAGSQILGSVVWGISKALEEESVLDNEFGRFMNHSLAEYHVAVNKDINEIDVIFVEEHDDLVNPLGIKGVGEIGIVAVAPAIANAVFHATGVRVRNLPITMDKVLQIAEEDKNQEEVPLLK</sequence>
<dbReference type="GO" id="GO:0005506">
    <property type="term" value="F:iron ion binding"/>
    <property type="evidence" value="ECO:0007669"/>
    <property type="project" value="InterPro"/>
</dbReference>
<dbReference type="InterPro" id="IPR000674">
    <property type="entry name" value="Ald_Oxase/Xan_DH_a/b"/>
</dbReference>
<dbReference type="Gene3D" id="3.90.1170.50">
    <property type="entry name" value="Aldehyde oxidase/xanthine dehydrogenase, a/b hammerhead"/>
    <property type="match status" value="1"/>
</dbReference>
<reference evidence="2 3" key="1">
    <citation type="submission" date="2017-05" db="EMBL/GenBank/DDBJ databases">
        <authorList>
            <person name="Varghese N."/>
            <person name="Submissions S."/>
        </authorList>
    </citation>
    <scope>NUCLEOTIDE SEQUENCE [LARGE SCALE GENOMIC DNA]</scope>
    <source>
        <strain evidence="2 3">DSM 19036</strain>
    </source>
</reference>
<accession>A0A521CAV2</accession>
<dbReference type="AlphaFoldDB" id="A0A521CAV2"/>
<dbReference type="EMBL" id="FXTN01000003">
    <property type="protein sequence ID" value="SMO56587.1"/>
    <property type="molecule type" value="Genomic_DNA"/>
</dbReference>
<protein>
    <submittedName>
        <fullName evidence="2">Xanthine dehydrogenase, molybdenum binding subunit apoprotein</fullName>
    </submittedName>
</protein>
<dbReference type="InterPro" id="IPR037165">
    <property type="entry name" value="AldOxase/xan_DH_Mopterin-bd_sf"/>
</dbReference>
<dbReference type="InterPro" id="IPR008274">
    <property type="entry name" value="AldOxase/xan_DH_MoCoBD1"/>
</dbReference>
<dbReference type="GO" id="GO:0016491">
    <property type="term" value="F:oxidoreductase activity"/>
    <property type="evidence" value="ECO:0007669"/>
    <property type="project" value="InterPro"/>
</dbReference>
<dbReference type="Pfam" id="PF20256">
    <property type="entry name" value="MoCoBD_2"/>
    <property type="match status" value="1"/>
</dbReference>
<organism evidence="2 3">
    <name type="scientific">Pedobacter westerhofensis</name>
    <dbReference type="NCBI Taxonomy" id="425512"/>
    <lineage>
        <taxon>Bacteria</taxon>
        <taxon>Pseudomonadati</taxon>
        <taxon>Bacteroidota</taxon>
        <taxon>Sphingobacteriia</taxon>
        <taxon>Sphingobacteriales</taxon>
        <taxon>Sphingobacteriaceae</taxon>
        <taxon>Pedobacter</taxon>
    </lineage>
</organism>
<dbReference type="InterPro" id="IPR046867">
    <property type="entry name" value="AldOxase/xan_DH_MoCoBD2"/>
</dbReference>
<dbReference type="SUPFAM" id="SSF56003">
    <property type="entry name" value="Molybdenum cofactor-binding domain"/>
    <property type="match status" value="1"/>
</dbReference>
<name>A0A521CAV2_9SPHI</name>
<dbReference type="PANTHER" id="PTHR11908">
    <property type="entry name" value="XANTHINE DEHYDROGENASE"/>
    <property type="match status" value="1"/>
</dbReference>
<keyword evidence="3" id="KW-1185">Reference proteome</keyword>
<dbReference type="SMART" id="SM01008">
    <property type="entry name" value="Ald_Xan_dh_C"/>
    <property type="match status" value="1"/>
</dbReference>
<gene>
    <name evidence="2" type="ORF">SAMN06265348_103389</name>
</gene>
<dbReference type="Proteomes" id="UP000320300">
    <property type="component" value="Unassembled WGS sequence"/>
</dbReference>
<evidence type="ECO:0000259" key="1">
    <source>
        <dbReference type="SMART" id="SM01008"/>
    </source>
</evidence>
<dbReference type="OrthoDB" id="9759099at2"/>
<dbReference type="InterPro" id="IPR016208">
    <property type="entry name" value="Ald_Oxase/xanthine_DH-like"/>
</dbReference>
<dbReference type="Pfam" id="PF02738">
    <property type="entry name" value="MoCoBD_1"/>
    <property type="match status" value="1"/>
</dbReference>
<evidence type="ECO:0000313" key="3">
    <source>
        <dbReference type="Proteomes" id="UP000320300"/>
    </source>
</evidence>
<dbReference type="Pfam" id="PF01315">
    <property type="entry name" value="Ald_Xan_dh_C"/>
    <property type="match status" value="1"/>
</dbReference>
<dbReference type="SUPFAM" id="SSF54665">
    <property type="entry name" value="CO dehydrogenase molybdoprotein N-domain-like"/>
    <property type="match status" value="1"/>
</dbReference>
<proteinExistence type="predicted"/>